<gene>
    <name evidence="1" type="ORF">CPLU01_03026</name>
</gene>
<name>A0A8H6KTK8_9PEZI</name>
<evidence type="ECO:0000313" key="1">
    <source>
        <dbReference type="EMBL" id="KAF6837402.1"/>
    </source>
</evidence>
<sequence length="116" mass="13036">MTTVGSSYKRHDAAVPSDIVHARSSASVFTATPPVCEAPTWMRCMFSAGCIRLTKDNPSSISEWQRPGFDHDATPLDLYPRSDWTIVYHIKMHVDLDVYMNQLGLKRTKVAHGLLM</sequence>
<comment type="caution">
    <text evidence="1">The sequence shown here is derived from an EMBL/GenBank/DDBJ whole genome shotgun (WGS) entry which is preliminary data.</text>
</comment>
<dbReference type="Proteomes" id="UP000654918">
    <property type="component" value="Unassembled WGS sequence"/>
</dbReference>
<evidence type="ECO:0000313" key="2">
    <source>
        <dbReference type="Proteomes" id="UP000654918"/>
    </source>
</evidence>
<organism evidence="1 2">
    <name type="scientific">Colletotrichum plurivorum</name>
    <dbReference type="NCBI Taxonomy" id="2175906"/>
    <lineage>
        <taxon>Eukaryota</taxon>
        <taxon>Fungi</taxon>
        <taxon>Dikarya</taxon>
        <taxon>Ascomycota</taxon>
        <taxon>Pezizomycotina</taxon>
        <taxon>Sordariomycetes</taxon>
        <taxon>Hypocreomycetidae</taxon>
        <taxon>Glomerellales</taxon>
        <taxon>Glomerellaceae</taxon>
        <taxon>Colletotrichum</taxon>
        <taxon>Colletotrichum orchidearum species complex</taxon>
    </lineage>
</organism>
<dbReference type="EMBL" id="WIGO01000025">
    <property type="protein sequence ID" value="KAF6837402.1"/>
    <property type="molecule type" value="Genomic_DNA"/>
</dbReference>
<protein>
    <submittedName>
        <fullName evidence="1">Uncharacterized protein</fullName>
    </submittedName>
</protein>
<reference evidence="1" key="1">
    <citation type="journal article" date="2020" name="Phytopathology">
        <title>Genome Sequence Resources of Colletotrichum truncatum, C. plurivorum, C. musicola, and C. sojae: Four Species Pathogenic to Soybean (Glycine max).</title>
        <authorList>
            <person name="Rogerio F."/>
            <person name="Boufleur T.R."/>
            <person name="Ciampi-Guillardi M."/>
            <person name="Sukno S.A."/>
            <person name="Thon M.R."/>
            <person name="Massola Junior N.S."/>
            <person name="Baroncelli R."/>
        </authorList>
    </citation>
    <scope>NUCLEOTIDE SEQUENCE</scope>
    <source>
        <strain evidence="1">LFN00145</strain>
    </source>
</reference>
<dbReference type="AlphaFoldDB" id="A0A8H6KTK8"/>
<proteinExistence type="predicted"/>
<keyword evidence="2" id="KW-1185">Reference proteome</keyword>
<accession>A0A8H6KTK8</accession>